<dbReference type="EC" id="5.1.3.15" evidence="3 5"/>
<evidence type="ECO:0000256" key="2">
    <source>
        <dbReference type="ARBA" id="ARBA00005866"/>
    </source>
</evidence>
<dbReference type="GO" id="GO:0005975">
    <property type="term" value="P:carbohydrate metabolic process"/>
    <property type="evidence" value="ECO:0007669"/>
    <property type="project" value="InterPro"/>
</dbReference>
<dbReference type="GO" id="GO:0005737">
    <property type="term" value="C:cytoplasm"/>
    <property type="evidence" value="ECO:0007669"/>
    <property type="project" value="TreeGrafter"/>
</dbReference>
<dbReference type="EMBL" id="JAHLUX010000009">
    <property type="protein sequence ID" value="KAG7816887.1"/>
    <property type="molecule type" value="Genomic_DNA"/>
</dbReference>
<dbReference type="PANTHER" id="PTHR11122:SF13">
    <property type="entry name" value="GLUCOSE-6-PHOSPHATE 1-EPIMERASE"/>
    <property type="match status" value="1"/>
</dbReference>
<protein>
    <recommendedName>
        <fullName evidence="3 5">Glucose-6-phosphate 1-epimerase</fullName>
        <ecNumber evidence="3 5">5.1.3.15</ecNumber>
    </recommendedName>
</protein>
<evidence type="ECO:0000313" key="9">
    <source>
        <dbReference type="Proteomes" id="UP001196530"/>
    </source>
</evidence>
<reference evidence="8" key="1">
    <citation type="journal article" date="2021" name="G3 (Bethesda)">
        <title>Genomic diversity, chromosomal rearrangements, and interspecies hybridization in the ogataea polymorpha species complex.</title>
        <authorList>
            <person name="Hanson S.J."/>
            <person name="Cinneide E.O."/>
            <person name="Salzberg L.I."/>
            <person name="Wolfe K.H."/>
            <person name="McGowan J."/>
            <person name="Fitzpatrick D.A."/>
            <person name="Matlin K."/>
        </authorList>
    </citation>
    <scope>NUCLEOTIDE SEQUENCE</scope>
    <source>
        <strain evidence="8">61-244</strain>
    </source>
</reference>
<dbReference type="Gene3D" id="2.70.98.10">
    <property type="match status" value="1"/>
</dbReference>
<comment type="caution">
    <text evidence="8">The sequence shown here is derived from an EMBL/GenBank/DDBJ whole genome shotgun (WGS) entry which is preliminary data.</text>
</comment>
<evidence type="ECO:0000256" key="4">
    <source>
        <dbReference type="ARBA" id="ARBA00023235"/>
    </source>
</evidence>
<feature type="active site" evidence="6">
    <location>
        <position position="178"/>
    </location>
</feature>
<feature type="binding site" evidence="7">
    <location>
        <position position="98"/>
    </location>
    <ligand>
        <name>substrate</name>
    </ligand>
</feature>
<dbReference type="InterPro" id="IPR025532">
    <property type="entry name" value="G6P_1-epimerase"/>
</dbReference>
<evidence type="ECO:0000256" key="5">
    <source>
        <dbReference type="PIRNR" id="PIRNR016020"/>
    </source>
</evidence>
<feature type="active site" evidence="6">
    <location>
        <position position="283"/>
    </location>
</feature>
<feature type="binding site" evidence="7">
    <location>
        <position position="70"/>
    </location>
    <ligand>
        <name>substrate</name>
    </ligand>
</feature>
<comment type="function">
    <text evidence="5">Catalyzes the interconversion between the alpha and beta anomers from at least three hexose 6-phosphate sugars (Glc6P, Gal6P, and Man6P).</text>
</comment>
<dbReference type="GO" id="GO:0030246">
    <property type="term" value="F:carbohydrate binding"/>
    <property type="evidence" value="ECO:0007669"/>
    <property type="project" value="UniProtKB-UniRule"/>
</dbReference>
<evidence type="ECO:0000256" key="1">
    <source>
        <dbReference type="ARBA" id="ARBA00001096"/>
    </source>
</evidence>
<dbReference type="InterPro" id="IPR014718">
    <property type="entry name" value="GH-type_carb-bd"/>
</dbReference>
<dbReference type="Pfam" id="PF01263">
    <property type="entry name" value="Aldose_epim"/>
    <property type="match status" value="1"/>
</dbReference>
<dbReference type="PIRSF" id="PIRSF016020">
    <property type="entry name" value="PHexose_mutarotase"/>
    <property type="match status" value="1"/>
</dbReference>
<organism evidence="8 9">
    <name type="scientific">Pichia angusta</name>
    <name type="common">Yeast</name>
    <name type="synonym">Hansenula polymorpha</name>
    <dbReference type="NCBI Taxonomy" id="870730"/>
    <lineage>
        <taxon>Eukaryota</taxon>
        <taxon>Fungi</taxon>
        <taxon>Dikarya</taxon>
        <taxon>Ascomycota</taxon>
        <taxon>Saccharomycotina</taxon>
        <taxon>Pichiomycetes</taxon>
        <taxon>Pichiales</taxon>
        <taxon>Pichiaceae</taxon>
        <taxon>Ogataea</taxon>
    </lineage>
</organism>
<dbReference type="GeneID" id="66128402"/>
<dbReference type="PANTHER" id="PTHR11122">
    <property type="entry name" value="APOSPORY-ASSOCIATED PROTEIN C-RELATED"/>
    <property type="match status" value="1"/>
</dbReference>
<keyword evidence="4 5" id="KW-0413">Isomerase</keyword>
<evidence type="ECO:0000256" key="7">
    <source>
        <dbReference type="PIRSR" id="PIRSR016020-2"/>
    </source>
</evidence>
<comment type="similarity">
    <text evidence="2 5">Belongs to the glucose-6-phosphate 1-epimerase family.</text>
</comment>
<dbReference type="RefSeq" id="XP_043058418.1">
    <property type="nucleotide sequence ID" value="XM_043205040.1"/>
</dbReference>
<accession>A0AAN6I522</accession>
<feature type="binding site" evidence="7">
    <location>
        <position position="93"/>
    </location>
    <ligand>
        <name>substrate</name>
    </ligand>
</feature>
<dbReference type="InterPro" id="IPR008183">
    <property type="entry name" value="Aldose_1/G6P_1-epimerase"/>
</dbReference>
<dbReference type="InterPro" id="IPR011013">
    <property type="entry name" value="Gal_mutarotase_sf_dom"/>
</dbReference>
<comment type="catalytic activity">
    <reaction evidence="1">
        <text>alpha-D-glucose 6-phosphate = beta-D-glucose 6-phosphate</text>
        <dbReference type="Rhea" id="RHEA:16249"/>
        <dbReference type="ChEBI" id="CHEBI:58225"/>
        <dbReference type="ChEBI" id="CHEBI:58247"/>
        <dbReference type="EC" id="5.1.3.15"/>
    </reaction>
</comment>
<proteinExistence type="inferred from homology"/>
<dbReference type="AlphaFoldDB" id="A0AAN6I522"/>
<dbReference type="SUPFAM" id="SSF74650">
    <property type="entry name" value="Galactose mutarotase-like"/>
    <property type="match status" value="1"/>
</dbReference>
<evidence type="ECO:0000256" key="6">
    <source>
        <dbReference type="PIRSR" id="PIRSR016020-1"/>
    </source>
</evidence>
<evidence type="ECO:0000256" key="3">
    <source>
        <dbReference type="ARBA" id="ARBA00012083"/>
    </source>
</evidence>
<gene>
    <name evidence="8" type="ORF">KL928_004351</name>
</gene>
<dbReference type="Proteomes" id="UP001196530">
    <property type="component" value="Unassembled WGS sequence"/>
</dbReference>
<evidence type="ECO:0000313" key="8">
    <source>
        <dbReference type="EMBL" id="KAG7816887.1"/>
    </source>
</evidence>
<dbReference type="GO" id="GO:0047938">
    <property type="term" value="F:glucose-6-phosphate 1-epimerase activity"/>
    <property type="evidence" value="ECO:0007669"/>
    <property type="project" value="UniProtKB-UniRule"/>
</dbReference>
<name>A0AAN6I522_PICAN</name>
<sequence length="307" mass="35088">MPGFKAWPVIVGSVMSVEVQGDLIRFSYGDAHACVAKKGCTLVSFVVNGDEYMYLSEAADLSSKSTTPVRGGMPLIFPAFGKSYLESLKTVQQHGFVRNLAWDFVIAEVLTECTVARFRLSHRQCEDEQQYHNWCQFYGQPIKFALTMDFSLFSDRITVNTSLVNENVSELEFQFLYHTYFRVPCVRDMYITGLRGAKYLDRLQTRYRLDPSPMLKVEEQTDKLYKLGENNREVDILSGNYNVRLTASENLSDLVVWNPWKEGAAKMKDFEPKSSYRNMCCVEFGAIEGTTVARGGRWQCQHTITII</sequence>